<dbReference type="AlphaFoldDB" id="A0A9W4XCX9"/>
<evidence type="ECO:0000313" key="2">
    <source>
        <dbReference type="EMBL" id="CAI6230545.1"/>
    </source>
</evidence>
<dbReference type="EMBL" id="CAOQHR010000001">
    <property type="protein sequence ID" value="CAI6230545.1"/>
    <property type="molecule type" value="Genomic_DNA"/>
</dbReference>
<evidence type="ECO:0000256" key="1">
    <source>
        <dbReference type="SAM" id="Phobius"/>
    </source>
</evidence>
<sequence>MALNFNTSTGTSLIRLLPALTSTTLLTYAFSESLFLTPFMHPTIRPQSNSFLPPYFARWLARAKYVIIIGYPATFLAGAANLLSSPGQFATKLYGTGMLFSLAHIFVFGPRMLGLLEDIKKGVPEGDVMGSLGTWLRINWVRAWTTDFLAWGCFVGAAAASL</sequence>
<feature type="transmembrane region" description="Helical" evidence="1">
    <location>
        <begin position="89"/>
        <end position="109"/>
    </location>
</feature>
<keyword evidence="3" id="KW-1185">Reference proteome</keyword>
<comment type="caution">
    <text evidence="2">The sequence shown here is derived from an EMBL/GenBank/DDBJ whole genome shotgun (WGS) entry which is preliminary data.</text>
</comment>
<keyword evidence="1" id="KW-0472">Membrane</keyword>
<reference evidence="2" key="1">
    <citation type="submission" date="2023-01" db="EMBL/GenBank/DDBJ databases">
        <authorList>
            <person name="Van Ghelder C."/>
            <person name="Rancurel C."/>
        </authorList>
    </citation>
    <scope>NUCLEOTIDE SEQUENCE</scope>
    <source>
        <strain evidence="2">CNCM I-4278</strain>
    </source>
</reference>
<accession>A0A9W4XCX9</accession>
<gene>
    <name evidence="2" type="ORF">PDIGIT_LOCUS198</name>
</gene>
<dbReference type="OrthoDB" id="1523883at2759"/>
<feature type="transmembrane region" description="Helical" evidence="1">
    <location>
        <begin position="65"/>
        <end position="83"/>
    </location>
</feature>
<protein>
    <submittedName>
        <fullName evidence="2">Uncharacterized protein</fullName>
    </submittedName>
</protein>
<organism evidence="2 3">
    <name type="scientific">Periconia digitata</name>
    <dbReference type="NCBI Taxonomy" id="1303443"/>
    <lineage>
        <taxon>Eukaryota</taxon>
        <taxon>Fungi</taxon>
        <taxon>Dikarya</taxon>
        <taxon>Ascomycota</taxon>
        <taxon>Pezizomycotina</taxon>
        <taxon>Dothideomycetes</taxon>
        <taxon>Pleosporomycetidae</taxon>
        <taxon>Pleosporales</taxon>
        <taxon>Massarineae</taxon>
        <taxon>Periconiaceae</taxon>
        <taxon>Periconia</taxon>
    </lineage>
</organism>
<keyword evidence="1" id="KW-0812">Transmembrane</keyword>
<keyword evidence="1" id="KW-1133">Transmembrane helix</keyword>
<evidence type="ECO:0000313" key="3">
    <source>
        <dbReference type="Proteomes" id="UP001152607"/>
    </source>
</evidence>
<name>A0A9W4XCX9_9PLEO</name>
<proteinExistence type="predicted"/>
<dbReference type="Proteomes" id="UP001152607">
    <property type="component" value="Unassembled WGS sequence"/>
</dbReference>